<gene>
    <name evidence="1" type="ORF">GCM10009431_14310</name>
</gene>
<proteinExistence type="predicted"/>
<dbReference type="PROSITE" id="PS51257">
    <property type="entry name" value="PROKAR_LIPOPROTEIN"/>
    <property type="match status" value="1"/>
</dbReference>
<protein>
    <recommendedName>
        <fullName evidence="3">Nuclear transport factor 2 family protein</fullName>
    </recommendedName>
</protein>
<evidence type="ECO:0000313" key="1">
    <source>
        <dbReference type="EMBL" id="GAA0742369.1"/>
    </source>
</evidence>
<dbReference type="Proteomes" id="UP001500736">
    <property type="component" value="Unassembled WGS sequence"/>
</dbReference>
<dbReference type="EMBL" id="BAAAGF010000002">
    <property type="protein sequence ID" value="GAA0742369.1"/>
    <property type="molecule type" value="Genomic_DNA"/>
</dbReference>
<sequence length="172" mass="20105">MKKLFILSIVLVLFTACQEQSKRYTQQSPEIETVKKAIQQYNAKNYDTSFYADTCKTYFNSDKFMTVEETMSFHKANENYYSSRGFTDNDPEYEMVVTDDGETWVNCWLEWKGTMKETGKEITMPVHLTYRFADGKIVRQLGYWDPTEVILELQAIEASKKELSKEEAEASK</sequence>
<keyword evidence="2" id="KW-1185">Reference proteome</keyword>
<reference evidence="1 2" key="1">
    <citation type="journal article" date="2019" name="Int. J. Syst. Evol. Microbiol.">
        <title>The Global Catalogue of Microorganisms (GCM) 10K type strain sequencing project: providing services to taxonomists for standard genome sequencing and annotation.</title>
        <authorList>
            <consortium name="The Broad Institute Genomics Platform"/>
            <consortium name="The Broad Institute Genome Sequencing Center for Infectious Disease"/>
            <person name="Wu L."/>
            <person name="Ma J."/>
        </authorList>
    </citation>
    <scope>NUCLEOTIDE SEQUENCE [LARGE SCALE GENOMIC DNA]</scope>
    <source>
        <strain evidence="1 2">JCM 15976</strain>
    </source>
</reference>
<organism evidence="1 2">
    <name type="scientific">Gaetbulibacter jejuensis</name>
    <dbReference type="NCBI Taxonomy" id="584607"/>
    <lineage>
        <taxon>Bacteria</taxon>
        <taxon>Pseudomonadati</taxon>
        <taxon>Bacteroidota</taxon>
        <taxon>Flavobacteriia</taxon>
        <taxon>Flavobacteriales</taxon>
        <taxon>Flavobacteriaceae</taxon>
        <taxon>Gaetbulibacter</taxon>
    </lineage>
</organism>
<dbReference type="InterPro" id="IPR032710">
    <property type="entry name" value="NTF2-like_dom_sf"/>
</dbReference>
<evidence type="ECO:0000313" key="2">
    <source>
        <dbReference type="Proteomes" id="UP001500736"/>
    </source>
</evidence>
<evidence type="ECO:0008006" key="3">
    <source>
        <dbReference type="Google" id="ProtNLM"/>
    </source>
</evidence>
<dbReference type="Gene3D" id="3.10.450.50">
    <property type="match status" value="1"/>
</dbReference>
<accession>A0ABN1JLV3</accession>
<dbReference type="SUPFAM" id="SSF54427">
    <property type="entry name" value="NTF2-like"/>
    <property type="match status" value="1"/>
</dbReference>
<name>A0ABN1JLV3_9FLAO</name>
<comment type="caution">
    <text evidence="1">The sequence shown here is derived from an EMBL/GenBank/DDBJ whole genome shotgun (WGS) entry which is preliminary data.</text>
</comment>
<dbReference type="RefSeq" id="WP_131507782.1">
    <property type="nucleotide sequence ID" value="NZ_BAAAGF010000002.1"/>
</dbReference>